<comment type="caution">
    <text evidence="1">The sequence shown here is derived from an EMBL/GenBank/DDBJ whole genome shotgun (WGS) entry which is preliminary data.</text>
</comment>
<organism evidence="1 2">
    <name type="scientific">Stephania cephalantha</name>
    <dbReference type="NCBI Taxonomy" id="152367"/>
    <lineage>
        <taxon>Eukaryota</taxon>
        <taxon>Viridiplantae</taxon>
        <taxon>Streptophyta</taxon>
        <taxon>Embryophyta</taxon>
        <taxon>Tracheophyta</taxon>
        <taxon>Spermatophyta</taxon>
        <taxon>Magnoliopsida</taxon>
        <taxon>Ranunculales</taxon>
        <taxon>Menispermaceae</taxon>
        <taxon>Menispermoideae</taxon>
        <taxon>Cissampelideae</taxon>
        <taxon>Stephania</taxon>
    </lineage>
</organism>
<dbReference type="AlphaFoldDB" id="A0AAP0JFL0"/>
<accession>A0AAP0JFL0</accession>
<protein>
    <submittedName>
        <fullName evidence="1">Uncharacterized protein</fullName>
    </submittedName>
</protein>
<proteinExistence type="predicted"/>
<evidence type="ECO:0000313" key="2">
    <source>
        <dbReference type="Proteomes" id="UP001419268"/>
    </source>
</evidence>
<keyword evidence="2" id="KW-1185">Reference proteome</keyword>
<name>A0AAP0JFL0_9MAGN</name>
<dbReference type="Proteomes" id="UP001419268">
    <property type="component" value="Unassembled WGS sequence"/>
</dbReference>
<dbReference type="EMBL" id="JBBNAG010000005">
    <property type="protein sequence ID" value="KAK9133039.1"/>
    <property type="molecule type" value="Genomic_DNA"/>
</dbReference>
<gene>
    <name evidence="1" type="ORF">Scep_012567</name>
</gene>
<sequence length="56" mass="6365">MIRDIYEIMDEVFLCVGRIMSGIANDQMGTCERLSSLCSLNRVVLREDGGIDQRQN</sequence>
<reference evidence="1 2" key="1">
    <citation type="submission" date="2024-01" db="EMBL/GenBank/DDBJ databases">
        <title>Genome assemblies of Stephania.</title>
        <authorList>
            <person name="Yang L."/>
        </authorList>
    </citation>
    <scope>NUCLEOTIDE SEQUENCE [LARGE SCALE GENOMIC DNA]</scope>
    <source>
        <strain evidence="1">JXDWG</strain>
        <tissue evidence="1">Leaf</tissue>
    </source>
</reference>
<evidence type="ECO:0000313" key="1">
    <source>
        <dbReference type="EMBL" id="KAK9133039.1"/>
    </source>
</evidence>